<dbReference type="EMBL" id="CAQQ02015426">
    <property type="status" value="NOT_ANNOTATED_CDS"/>
    <property type="molecule type" value="Genomic_DNA"/>
</dbReference>
<accession>T1GRI6</accession>
<protein>
    <submittedName>
        <fullName evidence="1">Uncharacterized protein</fullName>
    </submittedName>
</protein>
<reference evidence="2" key="1">
    <citation type="submission" date="2013-02" db="EMBL/GenBank/DDBJ databases">
        <authorList>
            <person name="Hughes D."/>
        </authorList>
    </citation>
    <scope>NUCLEOTIDE SEQUENCE</scope>
    <source>
        <strain>Durham</strain>
        <strain evidence="2">NC isolate 2 -- Noor lab</strain>
    </source>
</reference>
<evidence type="ECO:0000313" key="1">
    <source>
        <dbReference type="EnsemblMetazoa" id="MESCA006271-PA"/>
    </source>
</evidence>
<dbReference type="EnsemblMetazoa" id="MESCA006271-RA">
    <property type="protein sequence ID" value="MESCA006271-PA"/>
    <property type="gene ID" value="MESCA006271"/>
</dbReference>
<keyword evidence="2" id="KW-1185">Reference proteome</keyword>
<dbReference type="AlphaFoldDB" id="T1GRI6"/>
<dbReference type="EMBL" id="CAQQ02015425">
    <property type="status" value="NOT_ANNOTATED_CDS"/>
    <property type="molecule type" value="Genomic_DNA"/>
</dbReference>
<dbReference type="EMBL" id="CAQQ02015427">
    <property type="status" value="NOT_ANNOTATED_CDS"/>
    <property type="molecule type" value="Genomic_DNA"/>
</dbReference>
<reference evidence="1" key="2">
    <citation type="submission" date="2015-06" db="UniProtKB">
        <authorList>
            <consortium name="EnsemblMetazoa"/>
        </authorList>
    </citation>
    <scope>IDENTIFICATION</scope>
</reference>
<dbReference type="HOGENOM" id="CLU_1919448_0_0_1"/>
<dbReference type="Proteomes" id="UP000015102">
    <property type="component" value="Unassembled WGS sequence"/>
</dbReference>
<proteinExistence type="predicted"/>
<organism evidence="1 2">
    <name type="scientific">Megaselia scalaris</name>
    <name type="common">Humpbacked fly</name>
    <name type="synonym">Phora scalaris</name>
    <dbReference type="NCBI Taxonomy" id="36166"/>
    <lineage>
        <taxon>Eukaryota</taxon>
        <taxon>Metazoa</taxon>
        <taxon>Ecdysozoa</taxon>
        <taxon>Arthropoda</taxon>
        <taxon>Hexapoda</taxon>
        <taxon>Insecta</taxon>
        <taxon>Pterygota</taxon>
        <taxon>Neoptera</taxon>
        <taxon>Endopterygota</taxon>
        <taxon>Diptera</taxon>
        <taxon>Brachycera</taxon>
        <taxon>Muscomorpha</taxon>
        <taxon>Platypezoidea</taxon>
        <taxon>Phoridae</taxon>
        <taxon>Megaseliini</taxon>
        <taxon>Megaselia</taxon>
    </lineage>
</organism>
<sequence length="132" mass="15071">MVKDGVFLPISRYVSSLDGHLFITEHVALRKVLLSAERIFSLMLVKMSFRIAKKILSIPEDGLEDCFQMCLDSQFQMGNCFNARKGIEICVGGKPNCEDVTRPPWVPCADPLNYVWKPKRLVQFTIVLVHDR</sequence>
<name>T1GRI6_MEGSC</name>
<evidence type="ECO:0000313" key="2">
    <source>
        <dbReference type="Proteomes" id="UP000015102"/>
    </source>
</evidence>